<accession>A0AAW1TCT8</accession>
<organism evidence="1 2">
    <name type="scientific">Apatococcus fuscideae</name>
    <dbReference type="NCBI Taxonomy" id="2026836"/>
    <lineage>
        <taxon>Eukaryota</taxon>
        <taxon>Viridiplantae</taxon>
        <taxon>Chlorophyta</taxon>
        <taxon>core chlorophytes</taxon>
        <taxon>Trebouxiophyceae</taxon>
        <taxon>Chlorellales</taxon>
        <taxon>Chlorellaceae</taxon>
        <taxon>Apatococcus</taxon>
    </lineage>
</organism>
<dbReference type="Proteomes" id="UP001485043">
    <property type="component" value="Unassembled WGS sequence"/>
</dbReference>
<dbReference type="AlphaFoldDB" id="A0AAW1TCT8"/>
<comment type="caution">
    <text evidence="1">The sequence shown here is derived from an EMBL/GenBank/DDBJ whole genome shotgun (WGS) entry which is preliminary data.</text>
</comment>
<protein>
    <submittedName>
        <fullName evidence="1">Uncharacterized protein</fullName>
    </submittedName>
</protein>
<reference evidence="1 2" key="1">
    <citation type="journal article" date="2024" name="Nat. Commun.">
        <title>Phylogenomics reveals the evolutionary origins of lichenization in chlorophyte algae.</title>
        <authorList>
            <person name="Puginier C."/>
            <person name="Libourel C."/>
            <person name="Otte J."/>
            <person name="Skaloud P."/>
            <person name="Haon M."/>
            <person name="Grisel S."/>
            <person name="Petersen M."/>
            <person name="Berrin J.G."/>
            <person name="Delaux P.M."/>
            <person name="Dal Grande F."/>
            <person name="Keller J."/>
        </authorList>
    </citation>
    <scope>NUCLEOTIDE SEQUENCE [LARGE SCALE GENOMIC DNA]</scope>
    <source>
        <strain evidence="1 2">SAG 2523</strain>
    </source>
</reference>
<proteinExistence type="predicted"/>
<gene>
    <name evidence="1" type="ORF">WJX84_005557</name>
</gene>
<evidence type="ECO:0000313" key="2">
    <source>
        <dbReference type="Proteomes" id="UP001485043"/>
    </source>
</evidence>
<name>A0AAW1TCT8_9CHLO</name>
<keyword evidence="2" id="KW-1185">Reference proteome</keyword>
<dbReference type="EMBL" id="JALJOV010000175">
    <property type="protein sequence ID" value="KAK9866266.1"/>
    <property type="molecule type" value="Genomic_DNA"/>
</dbReference>
<evidence type="ECO:0000313" key="1">
    <source>
        <dbReference type="EMBL" id="KAK9866266.1"/>
    </source>
</evidence>
<sequence>MKHFKAELLPFKTLVETVQAAVATHRNTVPAEFLVSITSQQLSTSGSAALARASPPPSCKLRSCEAKSSICAPSCKLLCSLYSCRRHLACATLWSCFNDSFRMSA</sequence>